<evidence type="ECO:0000313" key="2">
    <source>
        <dbReference type="Proteomes" id="UP000321062"/>
    </source>
</evidence>
<dbReference type="RefSeq" id="WP_147656080.1">
    <property type="nucleotide sequence ID" value="NZ_BMFM01000001.1"/>
</dbReference>
<gene>
    <name evidence="1" type="ORF">FNA67_11190</name>
</gene>
<sequence>MTDRIVRVRRVQWGDPEARYEEVPGINLAPPQKSRVAVLSFALCVMIVLSLAIIAYRLWFE</sequence>
<evidence type="ECO:0000313" key="1">
    <source>
        <dbReference type="EMBL" id="QEE20702.1"/>
    </source>
</evidence>
<keyword evidence="2" id="KW-1185">Reference proteome</keyword>
<dbReference type="EMBL" id="CP041690">
    <property type="protein sequence ID" value="QEE20702.1"/>
    <property type="molecule type" value="Genomic_DNA"/>
</dbReference>
<protein>
    <submittedName>
        <fullName evidence="1">Uncharacterized protein</fullName>
    </submittedName>
</protein>
<proteinExistence type="predicted"/>
<accession>A0A5B9DNX2</accession>
<dbReference type="Proteomes" id="UP000321062">
    <property type="component" value="Chromosome"/>
</dbReference>
<dbReference type="KEGG" id="yti:FNA67_11190"/>
<name>A0A5B9DNX2_9HYPH</name>
<dbReference type="OrthoDB" id="9876842at2"/>
<dbReference type="AlphaFoldDB" id="A0A5B9DNX2"/>
<organism evidence="1 2">
    <name type="scientific">Paradevosia tibetensis</name>
    <dbReference type="NCBI Taxonomy" id="1447062"/>
    <lineage>
        <taxon>Bacteria</taxon>
        <taxon>Pseudomonadati</taxon>
        <taxon>Pseudomonadota</taxon>
        <taxon>Alphaproteobacteria</taxon>
        <taxon>Hyphomicrobiales</taxon>
        <taxon>Devosiaceae</taxon>
        <taxon>Paradevosia</taxon>
    </lineage>
</organism>
<reference evidence="1 2" key="1">
    <citation type="journal article" date="2015" name="Int. J. Syst. Evol. Microbiol.">
        <title>Youhaiella tibetensis gen. nov., sp. nov., isolated from subsurface sediment.</title>
        <authorList>
            <person name="Wang Y.X."/>
            <person name="Huang F.Q."/>
            <person name="Nogi Y."/>
            <person name="Pang S.J."/>
            <person name="Wang P.K."/>
            <person name="Lv J."/>
        </authorList>
    </citation>
    <scope>NUCLEOTIDE SEQUENCE [LARGE SCALE GENOMIC DNA]</scope>
    <source>
        <strain evidence="2">fig4</strain>
    </source>
</reference>